<dbReference type="EMBL" id="CAADFM010000157">
    <property type="protein sequence ID" value="VFK16932.1"/>
    <property type="molecule type" value="Genomic_DNA"/>
</dbReference>
<evidence type="ECO:0000313" key="1">
    <source>
        <dbReference type="EMBL" id="VFK16932.1"/>
    </source>
</evidence>
<organism evidence="2">
    <name type="scientific">Candidatus Kentrum sp. LPFa</name>
    <dbReference type="NCBI Taxonomy" id="2126335"/>
    <lineage>
        <taxon>Bacteria</taxon>
        <taxon>Pseudomonadati</taxon>
        <taxon>Pseudomonadota</taxon>
        <taxon>Gammaproteobacteria</taxon>
        <taxon>Candidatus Kentrum</taxon>
    </lineage>
</organism>
<gene>
    <name evidence="1" type="ORF">BECKLPF1236A_GA0070988_101578</name>
    <name evidence="2" type="ORF">BECKLPF1236C_GA0070990_101567</name>
</gene>
<proteinExistence type="predicted"/>
<protein>
    <submittedName>
        <fullName evidence="2">Uncharacterized protein</fullName>
    </submittedName>
</protein>
<dbReference type="EMBL" id="CAADFP010000156">
    <property type="protein sequence ID" value="VFK32073.1"/>
    <property type="molecule type" value="Genomic_DNA"/>
</dbReference>
<sequence>MHSVRTRKKCFAENTSKMSGYGGSAPNPTYKSRLLFHSKHGIETLARLHLGPTKHDSVLVKRNSCFVKLRPNCEAEREITETTISKG</sequence>
<reference evidence="2" key="1">
    <citation type="submission" date="2019-02" db="EMBL/GenBank/DDBJ databases">
        <authorList>
            <person name="Gruber-Vodicka R. H."/>
            <person name="Seah K. B. B."/>
        </authorList>
    </citation>
    <scope>NUCLEOTIDE SEQUENCE</scope>
    <source>
        <strain evidence="1">BECK_S312</strain>
        <strain evidence="2">BECK_S426</strain>
    </source>
</reference>
<dbReference type="AlphaFoldDB" id="A0A450XS24"/>
<name>A0A450XS24_9GAMM</name>
<accession>A0A450XS24</accession>
<evidence type="ECO:0000313" key="2">
    <source>
        <dbReference type="EMBL" id="VFK32073.1"/>
    </source>
</evidence>